<evidence type="ECO:0000313" key="7">
    <source>
        <dbReference type="Proteomes" id="UP001367676"/>
    </source>
</evidence>
<evidence type="ECO:0000256" key="3">
    <source>
        <dbReference type="ARBA" id="ARBA00022801"/>
    </source>
</evidence>
<comment type="caution">
    <text evidence="6">The sequence shown here is derived from an EMBL/GenBank/DDBJ whole genome shotgun (WGS) entry which is preliminary data.</text>
</comment>
<dbReference type="PANTHER" id="PTHR43142">
    <property type="entry name" value="CARBOXYLIC ESTER HYDROLASE"/>
    <property type="match status" value="1"/>
</dbReference>
<reference evidence="6 7" key="1">
    <citation type="submission" date="2024-03" db="EMBL/GenBank/DDBJ databases">
        <title>Adaptation during the transition from Ophiocordyceps entomopathogen to insect associate is accompanied by gene loss and intensified selection.</title>
        <authorList>
            <person name="Ward C.M."/>
            <person name="Onetto C.A."/>
            <person name="Borneman A.R."/>
        </authorList>
    </citation>
    <scope>NUCLEOTIDE SEQUENCE [LARGE SCALE GENOMIC DNA]</scope>
    <source>
        <strain evidence="6">AWRI1</strain>
        <tissue evidence="6">Single Adult Female</tissue>
    </source>
</reference>
<keyword evidence="3" id="KW-0378">Hydrolase</keyword>
<dbReference type="PANTHER" id="PTHR43142:SF1">
    <property type="entry name" value="CARBOXYLIC ESTER HYDROLASE"/>
    <property type="match status" value="1"/>
</dbReference>
<gene>
    <name evidence="6" type="ORF">V9T40_006935</name>
</gene>
<dbReference type="GO" id="GO:0052689">
    <property type="term" value="F:carboxylic ester hydrolase activity"/>
    <property type="evidence" value="ECO:0007669"/>
    <property type="project" value="UniProtKB-KW"/>
</dbReference>
<name>A0AAN9TUD3_9HEMI</name>
<dbReference type="InterPro" id="IPR029058">
    <property type="entry name" value="AB_hydrolase_fold"/>
</dbReference>
<evidence type="ECO:0000256" key="4">
    <source>
        <dbReference type="ARBA" id="ARBA00023180"/>
    </source>
</evidence>
<protein>
    <recommendedName>
        <fullName evidence="5">Carboxylesterase type B domain-containing protein</fullName>
    </recommendedName>
</protein>
<dbReference type="EMBL" id="JBBCAQ010000002">
    <property type="protein sequence ID" value="KAK7605077.1"/>
    <property type="molecule type" value="Genomic_DNA"/>
</dbReference>
<keyword evidence="7" id="KW-1185">Reference proteome</keyword>
<keyword evidence="4" id="KW-0325">Glycoprotein</keyword>
<dbReference type="Gene3D" id="3.40.50.1820">
    <property type="entry name" value="alpha/beta hydrolase"/>
    <property type="match status" value="1"/>
</dbReference>
<sequence length="584" mass="66076">MTRFFGDCEVIVRFRKSYNLTHFHYTKSQTKPNCVLHNTIHNTAVLIVMKISLKQGTLQGVKKVSRSSGKPFYSFLGIPYAKPPIDLLRFKAPQPHEGWTGILNATENKTLCPQIDKLVKNSIVGNEDCLYLNIHIPEDPHSIKVPKPVMVFIHGGGFVWGYGNMYRADYLINYDVILVTFNYRLNVFGFLNLDLPECPGNVGLKDQIMAFSWIRENIAAFGGDPRNITAFGESAGAACVHYLMLCPASRGLFDKAILQSGSAICPWAFTKNKTQYAFLLGKTLGCNTTDKRELLDFLMEVSAHDVVKAQATMLKEASKHEVIRLLFVPSIEERSGSDVLLPDDPKNLLTNTMKIPVITGINELEGLIMVFGKSLSDIAWINNNFNVLPNDIEPFSKRFPQIEQKVKEFYFGNNKPVCEETFPQLITLFTDTAFSNNLYDVTKPLLENGLQSPVFLYKFSYESHFNMVKQLVMAEHNFSDLEGPAHADELFYLFVVDFGINIFHEGEEKLVDLFCKGWTNFAKFGSPASSSLPWKSTSLHNPNYLSITDQPEMKEGLIDENRMKFWSSLRRELKLSNDSTSSKL</sequence>
<evidence type="ECO:0000313" key="6">
    <source>
        <dbReference type="EMBL" id="KAK7605077.1"/>
    </source>
</evidence>
<accession>A0AAN9TUD3</accession>
<keyword evidence="2" id="KW-0719">Serine esterase</keyword>
<proteinExistence type="inferred from homology"/>
<dbReference type="SUPFAM" id="SSF53474">
    <property type="entry name" value="alpha/beta-Hydrolases"/>
    <property type="match status" value="1"/>
</dbReference>
<evidence type="ECO:0000259" key="5">
    <source>
        <dbReference type="Pfam" id="PF00135"/>
    </source>
</evidence>
<evidence type="ECO:0000256" key="2">
    <source>
        <dbReference type="ARBA" id="ARBA00022487"/>
    </source>
</evidence>
<dbReference type="Proteomes" id="UP001367676">
    <property type="component" value="Unassembled WGS sequence"/>
</dbReference>
<comment type="similarity">
    <text evidence="1">Belongs to the type-B carboxylesterase/lipase family.</text>
</comment>
<evidence type="ECO:0000256" key="1">
    <source>
        <dbReference type="ARBA" id="ARBA00005964"/>
    </source>
</evidence>
<dbReference type="Pfam" id="PF00135">
    <property type="entry name" value="COesterase"/>
    <property type="match status" value="1"/>
</dbReference>
<dbReference type="InterPro" id="IPR002018">
    <property type="entry name" value="CarbesteraseB"/>
</dbReference>
<feature type="domain" description="Carboxylesterase type B" evidence="5">
    <location>
        <begin position="51"/>
        <end position="566"/>
    </location>
</feature>
<dbReference type="AlphaFoldDB" id="A0AAN9TUD3"/>
<organism evidence="6 7">
    <name type="scientific">Parthenolecanium corni</name>
    <dbReference type="NCBI Taxonomy" id="536013"/>
    <lineage>
        <taxon>Eukaryota</taxon>
        <taxon>Metazoa</taxon>
        <taxon>Ecdysozoa</taxon>
        <taxon>Arthropoda</taxon>
        <taxon>Hexapoda</taxon>
        <taxon>Insecta</taxon>
        <taxon>Pterygota</taxon>
        <taxon>Neoptera</taxon>
        <taxon>Paraneoptera</taxon>
        <taxon>Hemiptera</taxon>
        <taxon>Sternorrhyncha</taxon>
        <taxon>Coccoidea</taxon>
        <taxon>Coccidae</taxon>
        <taxon>Parthenolecanium</taxon>
    </lineage>
</organism>